<comment type="subcellular location">
    <subcellularLocation>
        <location evidence="1">Membrane</location>
        <topology evidence="1">Multi-pass membrane protein</topology>
    </subcellularLocation>
</comment>
<dbReference type="InterPro" id="IPR003663">
    <property type="entry name" value="Sugar/inositol_transpt"/>
</dbReference>
<comment type="catalytic activity">
    <reaction evidence="8">
        <text>D-galactose(in) = D-galactose(out)</text>
        <dbReference type="Rhea" id="RHEA:34915"/>
        <dbReference type="ChEBI" id="CHEBI:4139"/>
    </reaction>
    <physiologicalReaction direction="right-to-left" evidence="8">
        <dbReference type="Rhea" id="RHEA:34917"/>
    </physiologicalReaction>
</comment>
<feature type="region of interest" description="Disordered" evidence="16">
    <location>
        <begin position="1"/>
        <end position="20"/>
    </location>
</feature>
<comment type="catalytic activity">
    <reaction evidence="9">
        <text>D-glucose(out) = D-glucose(in)</text>
        <dbReference type="Rhea" id="RHEA:60376"/>
        <dbReference type="ChEBI" id="CHEBI:4167"/>
    </reaction>
    <physiologicalReaction direction="left-to-right" evidence="9">
        <dbReference type="Rhea" id="RHEA:60377"/>
    </physiologicalReaction>
</comment>
<keyword evidence="7 17" id="KW-0472">Membrane</keyword>
<evidence type="ECO:0000256" key="9">
    <source>
        <dbReference type="ARBA" id="ARBA00044648"/>
    </source>
</evidence>
<comment type="catalytic activity">
    <reaction evidence="12">
        <text>D-glucosamine(out) = D-glucosamine(in)</text>
        <dbReference type="Rhea" id="RHEA:78423"/>
        <dbReference type="ChEBI" id="CHEBI:58723"/>
    </reaction>
    <physiologicalReaction direction="left-to-right" evidence="12">
        <dbReference type="Rhea" id="RHEA:78424"/>
    </physiologicalReaction>
</comment>
<dbReference type="NCBIfam" id="TIGR00879">
    <property type="entry name" value="SP"/>
    <property type="match status" value="1"/>
</dbReference>
<evidence type="ECO:0000256" key="15">
    <source>
        <dbReference type="RuleBase" id="RU003346"/>
    </source>
</evidence>
<feature type="domain" description="Major facilitator superfamily (MFS) profile" evidence="18">
    <location>
        <begin position="39"/>
        <end position="467"/>
    </location>
</feature>
<feature type="compositionally biased region" description="Acidic residues" evidence="16">
    <location>
        <begin position="1"/>
        <end position="11"/>
    </location>
</feature>
<comment type="catalytic activity">
    <reaction evidence="11">
        <text>D-mannose(out) = D-mannose(in)</text>
        <dbReference type="Rhea" id="RHEA:78391"/>
        <dbReference type="ChEBI" id="CHEBI:4208"/>
    </reaction>
    <physiologicalReaction direction="left-to-right" evidence="11">
        <dbReference type="Rhea" id="RHEA:78392"/>
    </physiologicalReaction>
</comment>
<name>A0A7S4ENY0_9STRA</name>
<evidence type="ECO:0000256" key="2">
    <source>
        <dbReference type="ARBA" id="ARBA00010992"/>
    </source>
</evidence>
<comment type="subunit">
    <text evidence="3">Homodimer.</text>
</comment>
<comment type="catalytic activity">
    <reaction evidence="10">
        <text>D-xylose(out) = D-xylose(in)</text>
        <dbReference type="Rhea" id="RHEA:78427"/>
        <dbReference type="ChEBI" id="CHEBI:53455"/>
    </reaction>
    <physiologicalReaction direction="left-to-right" evidence="10">
        <dbReference type="Rhea" id="RHEA:78428"/>
    </physiologicalReaction>
</comment>
<protein>
    <recommendedName>
        <fullName evidence="14">Hexose transporter 1</fullName>
    </recommendedName>
</protein>
<feature type="transmembrane region" description="Helical" evidence="17">
    <location>
        <begin position="439"/>
        <end position="462"/>
    </location>
</feature>
<feature type="transmembrane region" description="Helical" evidence="17">
    <location>
        <begin position="77"/>
        <end position="96"/>
    </location>
</feature>
<dbReference type="SUPFAM" id="SSF103473">
    <property type="entry name" value="MFS general substrate transporter"/>
    <property type="match status" value="1"/>
</dbReference>
<dbReference type="PROSITE" id="PS50850">
    <property type="entry name" value="MFS"/>
    <property type="match status" value="1"/>
</dbReference>
<dbReference type="EMBL" id="HBIX01028085">
    <property type="protein sequence ID" value="CAE0726204.1"/>
    <property type="molecule type" value="Transcribed_RNA"/>
</dbReference>
<evidence type="ECO:0000256" key="3">
    <source>
        <dbReference type="ARBA" id="ARBA00011738"/>
    </source>
</evidence>
<evidence type="ECO:0000256" key="10">
    <source>
        <dbReference type="ARBA" id="ARBA00044656"/>
    </source>
</evidence>
<feature type="transmembrane region" description="Helical" evidence="17">
    <location>
        <begin position="350"/>
        <end position="371"/>
    </location>
</feature>
<dbReference type="GO" id="GO:0022857">
    <property type="term" value="F:transmembrane transporter activity"/>
    <property type="evidence" value="ECO:0007669"/>
    <property type="project" value="InterPro"/>
</dbReference>
<comment type="catalytic activity">
    <reaction evidence="13">
        <text>D-fructose(out) = D-fructose(in)</text>
        <dbReference type="Rhea" id="RHEA:60372"/>
        <dbReference type="ChEBI" id="CHEBI:37721"/>
    </reaction>
    <physiologicalReaction direction="left-to-right" evidence="13">
        <dbReference type="Rhea" id="RHEA:60373"/>
    </physiologicalReaction>
</comment>
<evidence type="ECO:0000256" key="1">
    <source>
        <dbReference type="ARBA" id="ARBA00004141"/>
    </source>
</evidence>
<evidence type="ECO:0000256" key="14">
    <source>
        <dbReference type="ARBA" id="ARBA00044780"/>
    </source>
</evidence>
<feature type="transmembrane region" description="Helical" evidence="17">
    <location>
        <begin position="321"/>
        <end position="338"/>
    </location>
</feature>
<evidence type="ECO:0000256" key="17">
    <source>
        <dbReference type="SAM" id="Phobius"/>
    </source>
</evidence>
<dbReference type="PROSITE" id="PS00217">
    <property type="entry name" value="SUGAR_TRANSPORT_2"/>
    <property type="match status" value="1"/>
</dbReference>
<dbReference type="InterPro" id="IPR005829">
    <property type="entry name" value="Sugar_transporter_CS"/>
</dbReference>
<gene>
    <name evidence="19" type="ORF">PAUS00366_LOCUS18961</name>
</gene>
<accession>A0A7S4ENY0</accession>
<feature type="transmembrane region" description="Helical" evidence="17">
    <location>
        <begin position="377"/>
        <end position="401"/>
    </location>
</feature>
<feature type="transmembrane region" description="Helical" evidence="17">
    <location>
        <begin position="164"/>
        <end position="186"/>
    </location>
</feature>
<dbReference type="PANTHER" id="PTHR48020">
    <property type="entry name" value="PROTON MYO-INOSITOL COTRANSPORTER"/>
    <property type="match status" value="1"/>
</dbReference>
<feature type="transmembrane region" description="Helical" evidence="17">
    <location>
        <begin position="108"/>
        <end position="129"/>
    </location>
</feature>
<evidence type="ECO:0000313" key="19">
    <source>
        <dbReference type="EMBL" id="CAE0726204.1"/>
    </source>
</evidence>
<evidence type="ECO:0000256" key="4">
    <source>
        <dbReference type="ARBA" id="ARBA00022448"/>
    </source>
</evidence>
<evidence type="ECO:0000256" key="6">
    <source>
        <dbReference type="ARBA" id="ARBA00022989"/>
    </source>
</evidence>
<keyword evidence="5 17" id="KW-0812">Transmembrane</keyword>
<dbReference type="Gene3D" id="1.20.1250.20">
    <property type="entry name" value="MFS general substrate transporter like domains"/>
    <property type="match status" value="1"/>
</dbReference>
<feature type="transmembrane region" description="Helical" evidence="17">
    <location>
        <begin position="135"/>
        <end position="152"/>
    </location>
</feature>
<dbReference type="InterPro" id="IPR005828">
    <property type="entry name" value="MFS_sugar_transport-like"/>
</dbReference>
<feature type="transmembrane region" description="Helical" evidence="17">
    <location>
        <begin position="192"/>
        <end position="211"/>
    </location>
</feature>
<evidence type="ECO:0000256" key="16">
    <source>
        <dbReference type="SAM" id="MobiDB-lite"/>
    </source>
</evidence>
<dbReference type="PANTHER" id="PTHR48020:SF49">
    <property type="entry name" value="SUGAR TRANSPORTER"/>
    <property type="match status" value="1"/>
</dbReference>
<evidence type="ECO:0000256" key="5">
    <source>
        <dbReference type="ARBA" id="ARBA00022692"/>
    </source>
</evidence>
<evidence type="ECO:0000259" key="18">
    <source>
        <dbReference type="PROSITE" id="PS50850"/>
    </source>
</evidence>
<keyword evidence="6 17" id="KW-1133">Transmembrane helix</keyword>
<feature type="transmembrane region" description="Helical" evidence="17">
    <location>
        <begin position="282"/>
        <end position="301"/>
    </location>
</feature>
<sequence length="521" mass="56975">MSTSSNDDDGDGVYKSHEGEHHGNHHHILVKVTKSTVIFALCAALNSCNLGYDIGVSTNAASIIQRDLGLTDIQRELFVGSLNFWSIFGSFFSHYICDACGRRRSFQVAAVTFIVGVVIMSSANGYAALMFGRSFVGIGVGFGLAIDPLYIAEITPAKYRGEFVSWSEIAINVGIVLGFLSGIVFYELDDNTQWRLMFAMGCILPVALIFLSQYGMAESPRWLVSKGRIEEAKEVLRKIYPKDFDINPVAQDIHEGLERDKTAEAAVGWKMILFPAPAMKRMLIVGVGIAVSQQSVGIDAIQYYLLDVLAESGIQSQKGQLGFLILLGVLKLIFVIIGSKLMDTRGRKQMLFISLIGMSGALVLTSFSFMGKNQSTFAFIGLGLYLSFFSIGMGPAAWLIPSEIFPTSIRAKGMSVATFFNRIVATLMSSTFLSTAKAIGWTPFFLMLAAVCVVIFVFVFFLMPETKGRSLEDMSLYFAEITGDSGILEAEKQIIANRVGQGAVEMDNLKREKKKPAGTMA</sequence>
<dbReference type="AlphaFoldDB" id="A0A7S4ENY0"/>
<evidence type="ECO:0000256" key="8">
    <source>
        <dbReference type="ARBA" id="ARBA00044637"/>
    </source>
</evidence>
<comment type="similarity">
    <text evidence="2 15">Belongs to the major facilitator superfamily. Sugar transporter (TC 2.A.1.1) family.</text>
</comment>
<evidence type="ECO:0000256" key="13">
    <source>
        <dbReference type="ARBA" id="ARBA00044710"/>
    </source>
</evidence>
<dbReference type="InterPro" id="IPR050814">
    <property type="entry name" value="Myo-inositol_Transporter"/>
</dbReference>
<reference evidence="19" key="1">
    <citation type="submission" date="2021-01" db="EMBL/GenBank/DDBJ databases">
        <authorList>
            <person name="Corre E."/>
            <person name="Pelletier E."/>
            <person name="Niang G."/>
            <person name="Scheremetjew M."/>
            <person name="Finn R."/>
            <person name="Kale V."/>
            <person name="Holt S."/>
            <person name="Cochrane G."/>
            <person name="Meng A."/>
            <person name="Brown T."/>
            <person name="Cohen L."/>
        </authorList>
    </citation>
    <scope>NUCLEOTIDE SEQUENCE</scope>
    <source>
        <strain evidence="19">10249 10 AB</strain>
    </source>
</reference>
<evidence type="ECO:0000256" key="12">
    <source>
        <dbReference type="ARBA" id="ARBA00044668"/>
    </source>
</evidence>
<dbReference type="Pfam" id="PF00083">
    <property type="entry name" value="Sugar_tr"/>
    <property type="match status" value="1"/>
</dbReference>
<evidence type="ECO:0000256" key="7">
    <source>
        <dbReference type="ARBA" id="ARBA00023136"/>
    </source>
</evidence>
<feature type="transmembrane region" description="Helical" evidence="17">
    <location>
        <begin position="413"/>
        <end position="433"/>
    </location>
</feature>
<dbReference type="InterPro" id="IPR020846">
    <property type="entry name" value="MFS_dom"/>
</dbReference>
<dbReference type="PRINTS" id="PR00171">
    <property type="entry name" value="SUGRTRNSPORT"/>
</dbReference>
<organism evidence="19">
    <name type="scientific">Pseudo-nitzschia australis</name>
    <dbReference type="NCBI Taxonomy" id="44445"/>
    <lineage>
        <taxon>Eukaryota</taxon>
        <taxon>Sar</taxon>
        <taxon>Stramenopiles</taxon>
        <taxon>Ochrophyta</taxon>
        <taxon>Bacillariophyta</taxon>
        <taxon>Bacillariophyceae</taxon>
        <taxon>Bacillariophycidae</taxon>
        <taxon>Bacillariales</taxon>
        <taxon>Bacillariaceae</taxon>
        <taxon>Pseudo-nitzschia</taxon>
    </lineage>
</organism>
<proteinExistence type="inferred from homology"/>
<dbReference type="GO" id="GO:0016020">
    <property type="term" value="C:membrane"/>
    <property type="evidence" value="ECO:0007669"/>
    <property type="project" value="UniProtKB-SubCell"/>
</dbReference>
<keyword evidence="4 15" id="KW-0813">Transport</keyword>
<evidence type="ECO:0000256" key="11">
    <source>
        <dbReference type="ARBA" id="ARBA00044662"/>
    </source>
</evidence>
<dbReference type="InterPro" id="IPR036259">
    <property type="entry name" value="MFS_trans_sf"/>
</dbReference>